<dbReference type="InterPro" id="IPR002747">
    <property type="entry name" value="SAM_OH_AdoTrfase"/>
</dbReference>
<sequence>MSQPVIALFTDFGVSDPYVGQMHARLVAEAPQARIVDLHHYAPAFSPGPAGLLLEALVPHLTPGSVVVGVVDPGVGTARGSLALATDEHWFVGPDNGLFASVLEAREGRCFRLREPEGDGLSVSFHGRDLFGPAAAALARGDRMVLGEEVAEPVRAEARRDAVLYVDHYGNLMTGLVPPEDGGARLRVEGRNIPFARTFGEVGPGELFWYRNSLDRVEIAAREGSAAKRLGAGTGTAVAWIGGV</sequence>
<dbReference type="Pfam" id="PF01887">
    <property type="entry name" value="SAM_HAT_N"/>
    <property type="match status" value="1"/>
</dbReference>
<evidence type="ECO:0000313" key="6">
    <source>
        <dbReference type="Proteomes" id="UP000183104"/>
    </source>
</evidence>
<dbReference type="STRING" id="381306.AN478_03320"/>
<dbReference type="Proteomes" id="UP000183104">
    <property type="component" value="Unassembled WGS sequence"/>
</dbReference>
<dbReference type="PANTHER" id="PTHR35092">
    <property type="entry name" value="CHLORINASE MJ1651"/>
    <property type="match status" value="1"/>
</dbReference>
<evidence type="ECO:0000313" key="5">
    <source>
        <dbReference type="EMBL" id="SCY42748.1"/>
    </source>
</evidence>
<dbReference type="SUPFAM" id="SSF102522">
    <property type="entry name" value="Bacterial fluorinating enzyme, N-terminal domain"/>
    <property type="match status" value="1"/>
</dbReference>
<name>A0A0P9GLG5_9GAMM</name>
<dbReference type="OrthoDB" id="9792195at2"/>
<gene>
    <name evidence="5" type="ORF">SAMN05661077_2115</name>
</gene>
<evidence type="ECO:0000259" key="3">
    <source>
        <dbReference type="Pfam" id="PF01887"/>
    </source>
</evidence>
<dbReference type="PIRSF" id="PIRSF006779">
    <property type="entry name" value="UCP006779"/>
    <property type="match status" value="1"/>
</dbReference>
<comment type="similarity">
    <text evidence="2">Belongs to the SAM hydrolase / SAM-dependent halogenase family.</text>
</comment>
<evidence type="ECO:0000256" key="1">
    <source>
        <dbReference type="ARBA" id="ARBA00022691"/>
    </source>
</evidence>
<protein>
    <recommendedName>
        <fullName evidence="7">S-adenosyl-l-methionine hydroxide adenosyltransferase</fullName>
    </recommendedName>
</protein>
<dbReference type="Gene3D" id="2.40.30.90">
    <property type="entry name" value="Bacterial fluorinating enzyme like"/>
    <property type="match status" value="1"/>
</dbReference>
<evidence type="ECO:0000259" key="4">
    <source>
        <dbReference type="Pfam" id="PF20257"/>
    </source>
</evidence>
<keyword evidence="6" id="KW-1185">Reference proteome</keyword>
<dbReference type="EMBL" id="FMUN01000005">
    <property type="protein sequence ID" value="SCY42748.1"/>
    <property type="molecule type" value="Genomic_DNA"/>
</dbReference>
<evidence type="ECO:0008006" key="7">
    <source>
        <dbReference type="Google" id="ProtNLM"/>
    </source>
</evidence>
<dbReference type="InterPro" id="IPR046470">
    <property type="entry name" value="SAM_HAT_C"/>
</dbReference>
<dbReference type="RefSeq" id="WP_054965212.1">
    <property type="nucleotide sequence ID" value="NZ_FMUN01000005.1"/>
</dbReference>
<accession>A0A0P9GLG5</accession>
<dbReference type="PANTHER" id="PTHR35092:SF1">
    <property type="entry name" value="CHLORINASE MJ1651"/>
    <property type="match status" value="1"/>
</dbReference>
<reference evidence="6" key="1">
    <citation type="submission" date="2016-10" db="EMBL/GenBank/DDBJ databases">
        <authorList>
            <person name="Varghese N."/>
        </authorList>
    </citation>
    <scope>NUCLEOTIDE SEQUENCE [LARGE SCALE GENOMIC DNA]</scope>
    <source>
        <strain evidence="6">HL 19</strain>
    </source>
</reference>
<dbReference type="Pfam" id="PF20257">
    <property type="entry name" value="SAM_HAT_C"/>
    <property type="match status" value="1"/>
</dbReference>
<dbReference type="Gene3D" id="3.40.50.10790">
    <property type="entry name" value="S-adenosyl-l-methionine hydroxide adenosyltransferase, N-terminal"/>
    <property type="match status" value="1"/>
</dbReference>
<dbReference type="InterPro" id="IPR023227">
    <property type="entry name" value="SAM_OH_AdoTrfase_C_sf"/>
</dbReference>
<feature type="domain" description="S-adenosyl-l-methionine hydroxide adenosyltransferase N-terminal" evidence="3">
    <location>
        <begin position="6"/>
        <end position="143"/>
    </location>
</feature>
<keyword evidence="1" id="KW-0949">S-adenosyl-L-methionine</keyword>
<organism evidence="5 6">
    <name type="scientific">Thiohalorhabdus denitrificans</name>
    <dbReference type="NCBI Taxonomy" id="381306"/>
    <lineage>
        <taxon>Bacteria</taxon>
        <taxon>Pseudomonadati</taxon>
        <taxon>Pseudomonadota</taxon>
        <taxon>Gammaproteobacteria</taxon>
        <taxon>Thiohalorhabdales</taxon>
        <taxon>Thiohalorhabdaceae</taxon>
        <taxon>Thiohalorhabdus</taxon>
    </lineage>
</organism>
<dbReference type="InterPro" id="IPR046469">
    <property type="entry name" value="SAM_HAT_N"/>
</dbReference>
<dbReference type="SUPFAM" id="SSF101852">
    <property type="entry name" value="Bacterial fluorinating enzyme, C-terminal domain"/>
    <property type="match status" value="1"/>
</dbReference>
<dbReference type="AlphaFoldDB" id="A0A0P9GLG5"/>
<feature type="domain" description="S-adenosyl-l-methionine hydroxide adenosyltransferase C-terminal" evidence="4">
    <location>
        <begin position="163"/>
        <end position="238"/>
    </location>
</feature>
<dbReference type="PATRIC" id="fig|381306.5.peg.1147"/>
<evidence type="ECO:0000256" key="2">
    <source>
        <dbReference type="ARBA" id="ARBA00024035"/>
    </source>
</evidence>
<proteinExistence type="inferred from homology"/>
<dbReference type="InterPro" id="IPR023228">
    <property type="entry name" value="SAM_OH_AdoTrfase_N_sf"/>
</dbReference>